<gene>
    <name evidence="3" type="ORF">AO498_07115</name>
</gene>
<reference evidence="4" key="1">
    <citation type="submission" date="2015-09" db="EMBL/GenBank/DDBJ databases">
        <title>Complete sequence of Algoriphagus sp. M8-2.</title>
        <authorList>
            <person name="Shintani M."/>
        </authorList>
    </citation>
    <scope>NUCLEOTIDE SEQUENCE [LARGE SCALE GENOMIC DNA]</scope>
    <source>
        <strain evidence="4">M8-2</strain>
    </source>
</reference>
<dbReference type="InterPro" id="IPR002491">
    <property type="entry name" value="ABC_transptr_periplasmic_BD"/>
</dbReference>
<dbReference type="Proteomes" id="UP000073816">
    <property type="component" value="Chromosome"/>
</dbReference>
<evidence type="ECO:0000313" key="4">
    <source>
        <dbReference type="Proteomes" id="UP000073816"/>
    </source>
</evidence>
<dbReference type="SUPFAM" id="SSF53807">
    <property type="entry name" value="Helical backbone' metal receptor"/>
    <property type="match status" value="1"/>
</dbReference>
<dbReference type="PANTHER" id="PTHR30535">
    <property type="entry name" value="VITAMIN B12-BINDING PROTEIN"/>
    <property type="match status" value="1"/>
</dbReference>
<evidence type="ECO:0000256" key="1">
    <source>
        <dbReference type="SAM" id="Phobius"/>
    </source>
</evidence>
<dbReference type="PROSITE" id="PS50983">
    <property type="entry name" value="FE_B12_PBP"/>
    <property type="match status" value="1"/>
</dbReference>
<dbReference type="PANTHER" id="PTHR30535:SF34">
    <property type="entry name" value="MOLYBDATE-BINDING PROTEIN MOLA"/>
    <property type="match status" value="1"/>
</dbReference>
<protein>
    <submittedName>
        <fullName evidence="3">Iron ABC transporter substrate-binding protein</fullName>
    </submittedName>
</protein>
<feature type="domain" description="Fe/B12 periplasmic-binding" evidence="2">
    <location>
        <begin position="124"/>
        <end position="398"/>
    </location>
</feature>
<reference evidence="3 4" key="2">
    <citation type="journal article" date="2016" name="Genome Announc.">
        <title>Complete Genome Sequence of Algoriphagus sp. Strain M8-2, Isolated from a Brackish Lake.</title>
        <authorList>
            <person name="Muraguchi Y."/>
            <person name="Kushimoto K."/>
            <person name="Ohtsubo Y."/>
            <person name="Suzuki T."/>
            <person name="Dohra H."/>
            <person name="Kimbara K."/>
            <person name="Shintani M."/>
        </authorList>
    </citation>
    <scope>NUCLEOTIDE SEQUENCE [LARGE SCALE GENOMIC DNA]</scope>
    <source>
        <strain evidence="3 4">M8-2</strain>
    </source>
</reference>
<accession>A0A142EM24</accession>
<dbReference type="GO" id="GO:0071281">
    <property type="term" value="P:cellular response to iron ion"/>
    <property type="evidence" value="ECO:0007669"/>
    <property type="project" value="TreeGrafter"/>
</dbReference>
<keyword evidence="1" id="KW-1133">Transmembrane helix</keyword>
<dbReference type="Pfam" id="PF01497">
    <property type="entry name" value="Peripla_BP_2"/>
    <property type="match status" value="1"/>
</dbReference>
<dbReference type="InterPro" id="IPR050902">
    <property type="entry name" value="ABC_Transporter_SBP"/>
</dbReference>
<dbReference type="Gene3D" id="3.40.50.1980">
    <property type="entry name" value="Nitrogenase molybdenum iron protein domain"/>
    <property type="match status" value="2"/>
</dbReference>
<keyword evidence="4" id="KW-1185">Reference proteome</keyword>
<dbReference type="AlphaFoldDB" id="A0A142EM24"/>
<keyword evidence="1" id="KW-0812">Transmembrane</keyword>
<evidence type="ECO:0000313" key="3">
    <source>
        <dbReference type="EMBL" id="AMQ56179.1"/>
    </source>
</evidence>
<name>A0A142EM24_9BACT</name>
<dbReference type="KEGG" id="alm:AO498_07115"/>
<evidence type="ECO:0000259" key="2">
    <source>
        <dbReference type="PROSITE" id="PS50983"/>
    </source>
</evidence>
<organism evidence="3 4">
    <name type="scientific">Algoriphagus sanaruensis</name>
    <dbReference type="NCBI Taxonomy" id="1727163"/>
    <lineage>
        <taxon>Bacteria</taxon>
        <taxon>Pseudomonadati</taxon>
        <taxon>Bacteroidota</taxon>
        <taxon>Cytophagia</taxon>
        <taxon>Cytophagales</taxon>
        <taxon>Cyclobacteriaceae</taxon>
        <taxon>Algoriphagus</taxon>
    </lineage>
</organism>
<feature type="transmembrane region" description="Helical" evidence="1">
    <location>
        <begin position="31"/>
        <end position="51"/>
    </location>
</feature>
<dbReference type="PATRIC" id="fig|1727163.4.peg.1476"/>
<dbReference type="EMBL" id="CP012836">
    <property type="protein sequence ID" value="AMQ56179.1"/>
    <property type="molecule type" value="Genomic_DNA"/>
</dbReference>
<proteinExistence type="predicted"/>
<dbReference type="STRING" id="1727163.AO498_07115"/>
<keyword evidence="1" id="KW-0472">Membrane</keyword>
<sequence length="411" mass="46497">MLKILESSRNRVYLGGKFRPFQEMKSPLSKFTSSFLPAPYILFFGWVFFIFSCGKKSETALEKTLVPLEFAKGFELFRGENFWEIHVTQGYTGAEKTYRYLVLGEGNEVEKTGFDAVVQLPISKVILTSTTQVPHLDMMGETNKLIGFPQTDLISSVAARARIDAGKVTDLGSGPSANPEMVIDLQPDWIMISTLGEDLRYLDLFAQANIPALINGEYVEQNPLGRAEWIKFTGILLGKYEEAVAEFEKIKIAYQEAEKLADQIPAYHRPKVLSGVMYQDVWYAPGSESWGAQILQNAGGDYVFSDQMGSGSLQLNYEFVLDRAAEAEVWIGSADFPDIKTMGTNEPRYRNFQAWKTRQVYTYTAKKGATGGLEYFELGYVRPDLILKDLIKILHPELLPEYELYFYQKLP</sequence>